<feature type="transmembrane region" description="Helical" evidence="6">
    <location>
        <begin position="32"/>
        <end position="49"/>
    </location>
</feature>
<evidence type="ECO:0000256" key="1">
    <source>
        <dbReference type="ARBA" id="ARBA00004651"/>
    </source>
</evidence>
<evidence type="ECO:0000256" key="3">
    <source>
        <dbReference type="ARBA" id="ARBA00022692"/>
    </source>
</evidence>
<dbReference type="PANTHER" id="PTHR30482:SF17">
    <property type="entry name" value="ABC TRANSPORTER ATP-BINDING PROTEIN"/>
    <property type="match status" value="1"/>
</dbReference>
<reference evidence="8" key="1">
    <citation type="submission" date="2012-06" db="EMBL/GenBank/DDBJ databases">
        <title>Complete sequence of chromosome of Desulfomonile tiedjei DSM 6799.</title>
        <authorList>
            <person name="Lucas S."/>
            <person name="Copeland A."/>
            <person name="Lapidus A."/>
            <person name="Glavina del Rio T."/>
            <person name="Dalin E."/>
            <person name="Tice H."/>
            <person name="Bruce D."/>
            <person name="Goodwin L."/>
            <person name="Pitluck S."/>
            <person name="Peters L."/>
            <person name="Ovchinnikova G."/>
            <person name="Zeytun A."/>
            <person name="Lu M."/>
            <person name="Kyrpides N."/>
            <person name="Mavromatis K."/>
            <person name="Ivanova N."/>
            <person name="Brettin T."/>
            <person name="Detter J.C."/>
            <person name="Han C."/>
            <person name="Larimer F."/>
            <person name="Land M."/>
            <person name="Hauser L."/>
            <person name="Markowitz V."/>
            <person name="Cheng J.-F."/>
            <person name="Hugenholtz P."/>
            <person name="Woyke T."/>
            <person name="Wu D."/>
            <person name="Spring S."/>
            <person name="Schroeder M."/>
            <person name="Brambilla E."/>
            <person name="Klenk H.-P."/>
            <person name="Eisen J.A."/>
        </authorList>
    </citation>
    <scope>NUCLEOTIDE SEQUENCE [LARGE SCALE GENOMIC DNA]</scope>
    <source>
        <strain evidence="8">ATCC 49306 / DSM 6799 / DCB-1</strain>
    </source>
</reference>
<dbReference type="RefSeq" id="WP_014813057.1">
    <property type="nucleotide sequence ID" value="NC_018025.1"/>
</dbReference>
<keyword evidence="3 6" id="KW-0812">Transmembrane</keyword>
<dbReference type="InterPro" id="IPR043428">
    <property type="entry name" value="LivM-like"/>
</dbReference>
<dbReference type="GO" id="GO:0005886">
    <property type="term" value="C:plasma membrane"/>
    <property type="evidence" value="ECO:0007669"/>
    <property type="project" value="UniProtKB-SubCell"/>
</dbReference>
<dbReference type="OrthoDB" id="9780757at2"/>
<dbReference type="eggNOG" id="COG4177">
    <property type="taxonomic scope" value="Bacteria"/>
</dbReference>
<comment type="subcellular location">
    <subcellularLocation>
        <location evidence="1">Cell membrane</location>
        <topology evidence="1">Multi-pass membrane protein</topology>
    </subcellularLocation>
</comment>
<dbReference type="EMBL" id="CP003360">
    <property type="protein sequence ID" value="AFM27958.1"/>
    <property type="molecule type" value="Genomic_DNA"/>
</dbReference>
<dbReference type="CDD" id="cd06581">
    <property type="entry name" value="TM_PBP1_LivM_like"/>
    <property type="match status" value="1"/>
</dbReference>
<keyword evidence="2" id="KW-1003">Cell membrane</keyword>
<feature type="transmembrane region" description="Helical" evidence="6">
    <location>
        <begin position="273"/>
        <end position="295"/>
    </location>
</feature>
<dbReference type="KEGG" id="dti:Desti_5370"/>
<dbReference type="GO" id="GO:0015658">
    <property type="term" value="F:branched-chain amino acid transmembrane transporter activity"/>
    <property type="evidence" value="ECO:0007669"/>
    <property type="project" value="InterPro"/>
</dbReference>
<feature type="transmembrane region" description="Helical" evidence="6">
    <location>
        <begin position="242"/>
        <end position="267"/>
    </location>
</feature>
<keyword evidence="5 6" id="KW-0472">Membrane</keyword>
<keyword evidence="4 6" id="KW-1133">Transmembrane helix</keyword>
<accession>I4CEG7</accession>
<feature type="transmembrane region" description="Helical" evidence="6">
    <location>
        <begin position="159"/>
        <end position="177"/>
    </location>
</feature>
<feature type="transmembrane region" description="Helical" evidence="6">
    <location>
        <begin position="207"/>
        <end position="230"/>
    </location>
</feature>
<dbReference type="HOGENOM" id="CLU_031365_0_0_7"/>
<protein>
    <submittedName>
        <fullName evidence="7">ABC-type branched-chain amino acid transport system, permease component</fullName>
    </submittedName>
</protein>
<gene>
    <name evidence="7" type="ordered locus">Desti_5370</name>
</gene>
<dbReference type="STRING" id="706587.Desti_5370"/>
<dbReference type="PANTHER" id="PTHR30482">
    <property type="entry name" value="HIGH-AFFINITY BRANCHED-CHAIN AMINO ACID TRANSPORT SYSTEM PERMEASE"/>
    <property type="match status" value="1"/>
</dbReference>
<evidence type="ECO:0000256" key="4">
    <source>
        <dbReference type="ARBA" id="ARBA00022989"/>
    </source>
</evidence>
<evidence type="ECO:0000313" key="8">
    <source>
        <dbReference type="Proteomes" id="UP000006055"/>
    </source>
</evidence>
<evidence type="ECO:0000313" key="7">
    <source>
        <dbReference type="EMBL" id="AFM27958.1"/>
    </source>
</evidence>
<evidence type="ECO:0000256" key="6">
    <source>
        <dbReference type="SAM" id="Phobius"/>
    </source>
</evidence>
<sequence>MFGKVEKNPILTLTCMALAFLIYGYATSLPKITDFMIFCIFVISFDLLYGHMGQLSFGHMLYLGAGAYGCGMFAYHIYPDPFLSILAGVLVGATVAALLGTLVVKTSHAAFALSNLALNEVGAYLVLSPWHKWTGGEDGLSLFFKKYGFINFGQSTFRFYFCLASLLLVVYLMLLLVRSPYGSLLKAIKENEVRVRFLGYNTFLYKYITFIISGAIAAFAGALMSINLSYTNTSLISPTRNVEVIFAALMGGAGSVIGAVVGGTAFMTISNYLAIYVVRWEMFLGFALLIFVFWFREGIWGYLSKSGGALEKERSNP</sequence>
<dbReference type="Proteomes" id="UP000006055">
    <property type="component" value="Chromosome"/>
</dbReference>
<evidence type="ECO:0000256" key="2">
    <source>
        <dbReference type="ARBA" id="ARBA00022475"/>
    </source>
</evidence>
<dbReference type="AlphaFoldDB" id="I4CEG7"/>
<name>I4CEG7_DESTA</name>
<feature type="transmembrane region" description="Helical" evidence="6">
    <location>
        <begin position="84"/>
        <end position="104"/>
    </location>
</feature>
<dbReference type="Pfam" id="PF02653">
    <property type="entry name" value="BPD_transp_2"/>
    <property type="match status" value="1"/>
</dbReference>
<evidence type="ECO:0000256" key="5">
    <source>
        <dbReference type="ARBA" id="ARBA00023136"/>
    </source>
</evidence>
<feature type="transmembrane region" description="Helical" evidence="6">
    <location>
        <begin position="9"/>
        <end position="26"/>
    </location>
</feature>
<keyword evidence="8" id="KW-1185">Reference proteome</keyword>
<dbReference type="InterPro" id="IPR001851">
    <property type="entry name" value="ABC_transp_permease"/>
</dbReference>
<organism evidence="7 8">
    <name type="scientific">Desulfomonile tiedjei (strain ATCC 49306 / DSM 6799 / DCB-1)</name>
    <dbReference type="NCBI Taxonomy" id="706587"/>
    <lineage>
        <taxon>Bacteria</taxon>
        <taxon>Pseudomonadati</taxon>
        <taxon>Thermodesulfobacteriota</taxon>
        <taxon>Desulfomonilia</taxon>
        <taxon>Desulfomonilales</taxon>
        <taxon>Desulfomonilaceae</taxon>
        <taxon>Desulfomonile</taxon>
    </lineage>
</organism>
<proteinExistence type="predicted"/>